<dbReference type="Gene3D" id="3.20.20.70">
    <property type="entry name" value="Aldolase class I"/>
    <property type="match status" value="1"/>
</dbReference>
<evidence type="ECO:0000259" key="3">
    <source>
        <dbReference type="Pfam" id="PF00724"/>
    </source>
</evidence>
<dbReference type="Pfam" id="PF00724">
    <property type="entry name" value="Oxidored_FMN"/>
    <property type="match status" value="1"/>
</dbReference>
<keyword evidence="5" id="KW-1185">Reference proteome</keyword>
<dbReference type="InterPro" id="IPR051799">
    <property type="entry name" value="NADH_flavin_oxidoreductase"/>
</dbReference>
<dbReference type="PANTHER" id="PTHR43656">
    <property type="entry name" value="BINDING OXIDOREDUCTASE, PUTATIVE (AFU_ORTHOLOGUE AFUA_2G08260)-RELATED"/>
    <property type="match status" value="1"/>
</dbReference>
<dbReference type="CDD" id="cd02803">
    <property type="entry name" value="OYE_like_FMN_family"/>
    <property type="match status" value="1"/>
</dbReference>
<evidence type="ECO:0000256" key="2">
    <source>
        <dbReference type="ARBA" id="ARBA00023002"/>
    </source>
</evidence>
<dbReference type="InterPro" id="IPR013785">
    <property type="entry name" value="Aldolase_TIM"/>
</dbReference>
<dbReference type="SUPFAM" id="SSF51395">
    <property type="entry name" value="FMN-linked oxidoreductases"/>
    <property type="match status" value="1"/>
</dbReference>
<organism evidence="4 5">
    <name type="scientific">Pantoea brenneri</name>
    <dbReference type="NCBI Taxonomy" id="472694"/>
    <lineage>
        <taxon>Bacteria</taxon>
        <taxon>Pseudomonadati</taxon>
        <taxon>Pseudomonadota</taxon>
        <taxon>Gammaproteobacteria</taxon>
        <taxon>Enterobacterales</taxon>
        <taxon>Erwiniaceae</taxon>
        <taxon>Pantoea</taxon>
    </lineage>
</organism>
<evidence type="ECO:0000256" key="1">
    <source>
        <dbReference type="ARBA" id="ARBA00022630"/>
    </source>
</evidence>
<dbReference type="RefSeq" id="WP_031374400.1">
    <property type="nucleotide sequence ID" value="NZ_JBCGBG010000002.1"/>
</dbReference>
<accession>A0ABU9MMZ0</accession>
<keyword evidence="2" id="KW-0560">Oxidoreductase</keyword>
<proteinExistence type="predicted"/>
<dbReference type="InterPro" id="IPR001155">
    <property type="entry name" value="OxRdtase_FMN_N"/>
</dbReference>
<dbReference type="PANTHER" id="PTHR43656:SF2">
    <property type="entry name" value="BINDING OXIDOREDUCTASE, PUTATIVE (AFU_ORTHOLOGUE AFUA_2G08260)-RELATED"/>
    <property type="match status" value="1"/>
</dbReference>
<dbReference type="EMBL" id="JBCGBG010000002">
    <property type="protein sequence ID" value="MEL7696314.1"/>
    <property type="molecule type" value="Genomic_DNA"/>
</dbReference>
<dbReference type="Proteomes" id="UP001468095">
    <property type="component" value="Unassembled WGS sequence"/>
</dbReference>
<keyword evidence="1" id="KW-0285">Flavoprotein</keyword>
<comment type="caution">
    <text evidence="4">The sequence shown here is derived from an EMBL/GenBank/DDBJ whole genome shotgun (WGS) entry which is preliminary data.</text>
</comment>
<name>A0ABU9MMZ0_9GAMM</name>
<evidence type="ECO:0000313" key="5">
    <source>
        <dbReference type="Proteomes" id="UP001468095"/>
    </source>
</evidence>
<gene>
    <name evidence="4" type="ORF">AABB92_11695</name>
</gene>
<reference evidence="4 5" key="1">
    <citation type="submission" date="2024-04" db="EMBL/GenBank/DDBJ databases">
        <authorList>
            <person name="Suleimanova A.D."/>
            <person name="Pudova D.S."/>
            <person name="Shagimardanova E.I."/>
            <person name="Sharipova M.R."/>
        </authorList>
    </citation>
    <scope>NUCLEOTIDE SEQUENCE [LARGE SCALE GENOMIC DNA]</scope>
    <source>
        <strain evidence="4 5">3.1</strain>
    </source>
</reference>
<sequence length="367" mass="40121">MSASPLFNSFTLKNIKLNNRLVVAPMTRVSASECGIASNRMLSYYEDFARGNFALIITEGIYIDNAWSQTYAYQSGIVSSMQIAAWRKITEAVHAQQGKVIAQIQHSGALSQDNFHTEGTVSASAVEPEGTQLTFYRGKGKYPVPRELNDAEIQQIIHSFADAAANAVHDAGFDGVEIHGANGYLLDQFFTDYTNLREDKWGGDTAGRLTLILEVIKAVRTRLGAESIIGIRISQGKVNDFHHKWAHGEDDARTVFTLLAQSGIDYLHLTEYEAWQPAFESGPLSLVALAHKYAPDLTIIANGGLHEPQRAIEVLSAGADLIALGRGALANHDWPNRVKTGRPLAEFDRDILGPVADIKDSELPASC</sequence>
<evidence type="ECO:0000313" key="4">
    <source>
        <dbReference type="EMBL" id="MEL7696314.1"/>
    </source>
</evidence>
<feature type="domain" description="NADH:flavin oxidoreductase/NADH oxidase N-terminal" evidence="3">
    <location>
        <begin position="6"/>
        <end position="344"/>
    </location>
</feature>
<protein>
    <submittedName>
        <fullName evidence="4">NADH:flavin oxidoreductase</fullName>
    </submittedName>
</protein>